<feature type="signal peptide" evidence="1">
    <location>
        <begin position="1"/>
        <end position="24"/>
    </location>
</feature>
<gene>
    <name evidence="2" type="ORF">HNS30_03020</name>
</gene>
<dbReference type="EMBL" id="JABFJW010000013">
    <property type="protein sequence ID" value="NOK08012.1"/>
    <property type="molecule type" value="Genomic_DNA"/>
</dbReference>
<reference evidence="2 3" key="1">
    <citation type="submission" date="2020-05" db="EMBL/GenBank/DDBJ databases">
        <authorList>
            <person name="Whitworth D."/>
        </authorList>
    </citation>
    <scope>NUCLEOTIDE SEQUENCE [LARGE SCALE GENOMIC DNA]</scope>
    <source>
        <strain evidence="2 3">CA046A</strain>
    </source>
</reference>
<evidence type="ECO:0000313" key="3">
    <source>
        <dbReference type="Proteomes" id="UP000528460"/>
    </source>
</evidence>
<protein>
    <recommendedName>
        <fullName evidence="4">Clostripain</fullName>
    </recommendedName>
</protein>
<accession>A0A7Y4JPP7</accession>
<dbReference type="Proteomes" id="UP000528460">
    <property type="component" value="Unassembled WGS sequence"/>
</dbReference>
<feature type="chain" id="PRO_5031040417" description="Clostripain" evidence="1">
    <location>
        <begin position="25"/>
        <end position="444"/>
    </location>
</feature>
<dbReference type="Gene3D" id="3.40.50.11970">
    <property type="match status" value="1"/>
</dbReference>
<dbReference type="PANTHER" id="PTHR37835:SF1">
    <property type="entry name" value="ALPHA-CLOSTRIPAIN"/>
    <property type="match status" value="1"/>
</dbReference>
<sequence>MNSSQWSSRARLLLLVAASLLACAGAPRAVKAPPEPPADWTVLVFMNGDNNLEPQALSDFIEMNSVGSSEKLKVVVQFDRNGRYDSRYDGWKDTRRFLVRRNIDPNANAELQVLGEANMGDPKVLEDFVRWGMRTYPARHYALIIWDHGQGYRDLTVAPRAEVSRSVSGAAFRSVSHDETNRDQLYNSEVQQALRNALQGRKLDLLGFDACLMAMVETAYAMREFADVMVASEDLEPGDGWAYHLWLKQLRNHPDSSAEQLARSIVDTYPLDYRPSPNESTDRLTLSVVRLEALEPLASAVSDLADTLVRTLDSEVRLIQQARQASPVLARDHPNPGDQRFHHVDLTKFVQEYLGRTQDPNVRRALERVRSLNQQAVLQSFVGPVRADEGASGLAIYFPAGRRAYATDVYEEHGYQKDNTRYPVAFVQEQKWADFLHAYFTRVP</sequence>
<dbReference type="AlphaFoldDB" id="A0A7Y4JPP7"/>
<dbReference type="PANTHER" id="PTHR37835">
    <property type="entry name" value="ALPHA-CLOSTRIPAIN"/>
    <property type="match status" value="1"/>
</dbReference>
<keyword evidence="1" id="KW-0732">Signal</keyword>
<comment type="caution">
    <text evidence="2">The sequence shown here is derived from an EMBL/GenBank/DDBJ whole genome shotgun (WGS) entry which is preliminary data.</text>
</comment>
<evidence type="ECO:0000313" key="2">
    <source>
        <dbReference type="EMBL" id="NOK08012.1"/>
    </source>
</evidence>
<dbReference type="InterPro" id="IPR005077">
    <property type="entry name" value="Peptidase_C11"/>
</dbReference>
<organism evidence="2 3">
    <name type="scientific">Corallococcus exercitus</name>
    <dbReference type="NCBI Taxonomy" id="2316736"/>
    <lineage>
        <taxon>Bacteria</taxon>
        <taxon>Pseudomonadati</taxon>
        <taxon>Myxococcota</taxon>
        <taxon>Myxococcia</taxon>
        <taxon>Myxococcales</taxon>
        <taxon>Cystobacterineae</taxon>
        <taxon>Myxococcaceae</taxon>
        <taxon>Corallococcus</taxon>
    </lineage>
</organism>
<proteinExistence type="predicted"/>
<evidence type="ECO:0000256" key="1">
    <source>
        <dbReference type="SAM" id="SignalP"/>
    </source>
</evidence>
<name>A0A7Y4JPP7_9BACT</name>
<dbReference type="Pfam" id="PF03415">
    <property type="entry name" value="Peptidase_C11"/>
    <property type="match status" value="1"/>
</dbReference>
<dbReference type="RefSeq" id="WP_171412279.1">
    <property type="nucleotide sequence ID" value="NZ_JABFJW010000013.1"/>
</dbReference>
<evidence type="ECO:0008006" key="4">
    <source>
        <dbReference type="Google" id="ProtNLM"/>
    </source>
</evidence>